<gene>
    <name evidence="1" type="ORF">TOLI1172_LOCUS9483</name>
</gene>
<dbReference type="AlphaFoldDB" id="A0A7S0ZKW0"/>
<name>A0A7S0ZKW0_9RHOD</name>
<protein>
    <submittedName>
        <fullName evidence="1">Uncharacterized protein</fullName>
    </submittedName>
</protein>
<reference evidence="1" key="1">
    <citation type="submission" date="2021-01" db="EMBL/GenBank/DDBJ databases">
        <authorList>
            <person name="Corre E."/>
            <person name="Pelletier E."/>
            <person name="Niang G."/>
            <person name="Scheremetjew M."/>
            <person name="Finn R."/>
            <person name="Kale V."/>
            <person name="Holt S."/>
            <person name="Cochrane G."/>
            <person name="Meng A."/>
            <person name="Brown T."/>
            <person name="Cohen L."/>
        </authorList>
    </citation>
    <scope>NUCLEOTIDE SEQUENCE</scope>
    <source>
        <strain evidence="1">CCMP3278</strain>
    </source>
</reference>
<organism evidence="1">
    <name type="scientific">Timspurckia oligopyrenoides</name>
    <dbReference type="NCBI Taxonomy" id="708627"/>
    <lineage>
        <taxon>Eukaryota</taxon>
        <taxon>Rhodophyta</taxon>
        <taxon>Bangiophyceae</taxon>
        <taxon>Porphyridiales</taxon>
        <taxon>Porphyridiaceae</taxon>
        <taxon>Timspurckia</taxon>
    </lineage>
</organism>
<proteinExistence type="predicted"/>
<dbReference type="EMBL" id="HBFP01013118">
    <property type="protein sequence ID" value="CAD8825084.1"/>
    <property type="molecule type" value="Transcribed_RNA"/>
</dbReference>
<evidence type="ECO:0000313" key="1">
    <source>
        <dbReference type="EMBL" id="CAD8825084.1"/>
    </source>
</evidence>
<accession>A0A7S0ZKW0</accession>
<sequence>METRRSMNRCPHYRLLEANCFAESCPDSKQLEWARIRNINVRRVQMLTDDNTNGAKECSRDWYSRQQYDFSIKKSASLTTQCSSSESEGQEENDIKRFYRIKNLIDYGSSTHSTPRNEIASLRDIFKTKIVRSREFNSSLTSIQEDDDSEEN</sequence>